<evidence type="ECO:0000256" key="3">
    <source>
        <dbReference type="ARBA" id="ARBA00022606"/>
    </source>
</evidence>
<evidence type="ECO:0000256" key="9">
    <source>
        <dbReference type="ARBA" id="ARBA00023224"/>
    </source>
</evidence>
<dbReference type="GO" id="GO:0005549">
    <property type="term" value="F:odorant binding"/>
    <property type="evidence" value="ECO:0007669"/>
    <property type="project" value="InterPro"/>
</dbReference>
<keyword evidence="6 10" id="KW-1133">Transmembrane helix</keyword>
<feature type="non-terminal residue" evidence="11">
    <location>
        <position position="89"/>
    </location>
</feature>
<evidence type="ECO:0000256" key="6">
    <source>
        <dbReference type="ARBA" id="ARBA00022989"/>
    </source>
</evidence>
<gene>
    <name evidence="11" type="ORF">EAI_07067</name>
</gene>
<feature type="transmembrane region" description="Helical" evidence="10">
    <location>
        <begin position="15"/>
        <end position="34"/>
    </location>
</feature>
<evidence type="ECO:0000256" key="5">
    <source>
        <dbReference type="ARBA" id="ARBA00022725"/>
    </source>
</evidence>
<evidence type="ECO:0000313" key="11">
    <source>
        <dbReference type="EMBL" id="EFN80192.1"/>
    </source>
</evidence>
<dbReference type="InParanoid" id="E2BVT6"/>
<dbReference type="Pfam" id="PF02949">
    <property type="entry name" value="7tm_6"/>
    <property type="match status" value="1"/>
</dbReference>
<evidence type="ECO:0000256" key="7">
    <source>
        <dbReference type="ARBA" id="ARBA00023136"/>
    </source>
</evidence>
<comment type="subcellular location">
    <subcellularLocation>
        <location evidence="1">Cell membrane</location>
        <topology evidence="1">Multi-pass membrane protein</topology>
    </subcellularLocation>
</comment>
<dbReference type="PANTHER" id="PTHR21137:SF35">
    <property type="entry name" value="ODORANT RECEPTOR 19A-RELATED"/>
    <property type="match status" value="1"/>
</dbReference>
<keyword evidence="3" id="KW-0716">Sensory transduction</keyword>
<evidence type="ECO:0000256" key="8">
    <source>
        <dbReference type="ARBA" id="ARBA00023170"/>
    </source>
</evidence>
<keyword evidence="2" id="KW-1003">Cell membrane</keyword>
<reference evidence="11 12" key="1">
    <citation type="journal article" date="2010" name="Science">
        <title>Genomic comparison of the ants Camponotus floridanus and Harpegnathos saltator.</title>
        <authorList>
            <person name="Bonasio R."/>
            <person name="Zhang G."/>
            <person name="Ye C."/>
            <person name="Mutti N.S."/>
            <person name="Fang X."/>
            <person name="Qin N."/>
            <person name="Donahue G."/>
            <person name="Yang P."/>
            <person name="Li Q."/>
            <person name="Li C."/>
            <person name="Zhang P."/>
            <person name="Huang Z."/>
            <person name="Berger S.L."/>
            <person name="Reinberg D."/>
            <person name="Wang J."/>
            <person name="Liebig J."/>
        </authorList>
    </citation>
    <scope>NUCLEOTIDE SEQUENCE [LARGE SCALE GENOMIC DNA]</scope>
    <source>
        <strain evidence="11 12">R22 G/1</strain>
    </source>
</reference>
<keyword evidence="12" id="KW-1185">Reference proteome</keyword>
<dbReference type="AlphaFoldDB" id="E2BVT6"/>
<sequence length="89" mass="10195">LGTDDGIRMLVKTSFFYVAMTMESFIFCFAGEYLSNKSKTVGDAAYESLWYVLKPRDCRILLLMIMRSQRRLTITAGKFMDLSLQGFAN</sequence>
<name>E2BVT6_HARSA</name>
<dbReference type="GO" id="GO:0007165">
    <property type="term" value="P:signal transduction"/>
    <property type="evidence" value="ECO:0007669"/>
    <property type="project" value="UniProtKB-KW"/>
</dbReference>
<organism evidence="12">
    <name type="scientific">Harpegnathos saltator</name>
    <name type="common">Jerdon's jumping ant</name>
    <dbReference type="NCBI Taxonomy" id="610380"/>
    <lineage>
        <taxon>Eukaryota</taxon>
        <taxon>Metazoa</taxon>
        <taxon>Ecdysozoa</taxon>
        <taxon>Arthropoda</taxon>
        <taxon>Hexapoda</taxon>
        <taxon>Insecta</taxon>
        <taxon>Pterygota</taxon>
        <taxon>Neoptera</taxon>
        <taxon>Endopterygota</taxon>
        <taxon>Hymenoptera</taxon>
        <taxon>Apocrita</taxon>
        <taxon>Aculeata</taxon>
        <taxon>Formicoidea</taxon>
        <taxon>Formicidae</taxon>
        <taxon>Ponerinae</taxon>
        <taxon>Ponerini</taxon>
        <taxon>Harpegnathos</taxon>
    </lineage>
</organism>
<accession>E2BVT6</accession>
<dbReference type="InterPro" id="IPR004117">
    <property type="entry name" value="7tm6_olfct_rcpt"/>
</dbReference>
<dbReference type="GO" id="GO:0005886">
    <property type="term" value="C:plasma membrane"/>
    <property type="evidence" value="ECO:0007669"/>
    <property type="project" value="UniProtKB-SubCell"/>
</dbReference>
<evidence type="ECO:0000256" key="2">
    <source>
        <dbReference type="ARBA" id="ARBA00022475"/>
    </source>
</evidence>
<keyword evidence="5" id="KW-0552">Olfaction</keyword>
<keyword evidence="4 10" id="KW-0812">Transmembrane</keyword>
<dbReference type="EMBL" id="GL450970">
    <property type="protein sequence ID" value="EFN80192.1"/>
    <property type="molecule type" value="Genomic_DNA"/>
</dbReference>
<proteinExistence type="predicted"/>
<feature type="non-terminal residue" evidence="11">
    <location>
        <position position="1"/>
    </location>
</feature>
<dbReference type="Proteomes" id="UP000008237">
    <property type="component" value="Unassembled WGS sequence"/>
</dbReference>
<evidence type="ECO:0000313" key="12">
    <source>
        <dbReference type="Proteomes" id="UP000008237"/>
    </source>
</evidence>
<keyword evidence="7 10" id="KW-0472">Membrane</keyword>
<evidence type="ECO:0000256" key="1">
    <source>
        <dbReference type="ARBA" id="ARBA00004651"/>
    </source>
</evidence>
<evidence type="ECO:0000256" key="4">
    <source>
        <dbReference type="ARBA" id="ARBA00022692"/>
    </source>
</evidence>
<keyword evidence="8 11" id="KW-0675">Receptor</keyword>
<protein>
    <submittedName>
        <fullName evidence="11">Odorant receptor 2a</fullName>
    </submittedName>
</protein>
<keyword evidence="9" id="KW-0807">Transducer</keyword>
<dbReference type="GO" id="GO:0004984">
    <property type="term" value="F:olfactory receptor activity"/>
    <property type="evidence" value="ECO:0007669"/>
    <property type="project" value="InterPro"/>
</dbReference>
<dbReference type="OrthoDB" id="6617147at2759"/>
<evidence type="ECO:0000256" key="10">
    <source>
        <dbReference type="SAM" id="Phobius"/>
    </source>
</evidence>
<dbReference type="PANTHER" id="PTHR21137">
    <property type="entry name" value="ODORANT RECEPTOR"/>
    <property type="match status" value="1"/>
</dbReference>